<keyword evidence="2" id="KW-1185">Reference proteome</keyword>
<organism evidence="1 2">
    <name type="scientific">Terrilactibacillus tamarindi</name>
    <dbReference type="NCBI Taxonomy" id="2599694"/>
    <lineage>
        <taxon>Bacteria</taxon>
        <taxon>Bacillati</taxon>
        <taxon>Bacillota</taxon>
        <taxon>Bacilli</taxon>
        <taxon>Bacillales</taxon>
        <taxon>Bacillaceae</taxon>
        <taxon>Terrilactibacillus</taxon>
    </lineage>
</organism>
<evidence type="ECO:0000313" key="2">
    <source>
        <dbReference type="Proteomes" id="UP000440978"/>
    </source>
</evidence>
<dbReference type="Proteomes" id="UP000440978">
    <property type="component" value="Unassembled WGS sequence"/>
</dbReference>
<gene>
    <name evidence="1" type="ORF">GMB86_14885</name>
</gene>
<name>A0A6N8CVG3_9BACI</name>
<proteinExistence type="predicted"/>
<protein>
    <submittedName>
        <fullName evidence="1">FbpB family small basic protein</fullName>
    </submittedName>
</protein>
<reference evidence="1 2" key="1">
    <citation type="submission" date="2019-11" db="EMBL/GenBank/DDBJ databases">
        <title>Terrilactibacillus tamarindus sp. nov. BCM23-1 isolated from bark of Tamarindus indica.</title>
        <authorList>
            <person name="Kingkaew E."/>
            <person name="Tanasupawat S."/>
        </authorList>
    </citation>
    <scope>NUCLEOTIDE SEQUENCE [LARGE SCALE GENOMIC DNA]</scope>
    <source>
        <strain evidence="1 2">BCM23-1</strain>
    </source>
</reference>
<dbReference type="EMBL" id="WNHB01000035">
    <property type="protein sequence ID" value="MTT33283.1"/>
    <property type="molecule type" value="Genomic_DNA"/>
</dbReference>
<dbReference type="Pfam" id="PF13040">
    <property type="entry name" value="Fur_reg_FbpB"/>
    <property type="match status" value="1"/>
</dbReference>
<dbReference type="InterPro" id="IPR025004">
    <property type="entry name" value="SenN/SenS"/>
</dbReference>
<dbReference type="AlphaFoldDB" id="A0A6N8CVG3"/>
<accession>A0A6N8CVG3</accession>
<sequence length="41" mass="4900">MNMKRKLSFKELVNQNKSEILKDQAIIEKIEQKIDKKLGLR</sequence>
<comment type="caution">
    <text evidence="1">The sequence shown here is derived from an EMBL/GenBank/DDBJ whole genome shotgun (WGS) entry which is preliminary data.</text>
</comment>
<evidence type="ECO:0000313" key="1">
    <source>
        <dbReference type="EMBL" id="MTT33283.1"/>
    </source>
</evidence>